<gene>
    <name evidence="1" type="ORF">HMPREF9134_01073</name>
</gene>
<name>L1ND04_9PORP</name>
<sequence>MRIEYVSTSLAQTPLVKDLIKRRKVSKDFSSFTFQERSLRLRQPSPTLDYSNRAD</sequence>
<dbReference type="HOGENOM" id="CLU_3028387_0_0_10"/>
<evidence type="ECO:0000313" key="1">
    <source>
        <dbReference type="EMBL" id="EKY01165.1"/>
    </source>
</evidence>
<evidence type="ECO:0000313" key="2">
    <source>
        <dbReference type="Proteomes" id="UP000010408"/>
    </source>
</evidence>
<protein>
    <submittedName>
        <fullName evidence="1">Uncharacterized protein</fullName>
    </submittedName>
</protein>
<accession>L1ND04</accession>
<proteinExistence type="predicted"/>
<dbReference type="AlphaFoldDB" id="L1ND04"/>
<organism evidence="1 2">
    <name type="scientific">Porphyromonas catoniae F0037</name>
    <dbReference type="NCBI Taxonomy" id="1127696"/>
    <lineage>
        <taxon>Bacteria</taxon>
        <taxon>Pseudomonadati</taxon>
        <taxon>Bacteroidota</taxon>
        <taxon>Bacteroidia</taxon>
        <taxon>Bacteroidales</taxon>
        <taxon>Porphyromonadaceae</taxon>
        <taxon>Porphyromonas</taxon>
    </lineage>
</organism>
<dbReference type="Proteomes" id="UP000010408">
    <property type="component" value="Unassembled WGS sequence"/>
</dbReference>
<reference evidence="1 2" key="1">
    <citation type="submission" date="2012-05" db="EMBL/GenBank/DDBJ databases">
        <authorList>
            <person name="Weinstock G."/>
            <person name="Sodergren E."/>
            <person name="Lobos E.A."/>
            <person name="Fulton L."/>
            <person name="Fulton R."/>
            <person name="Courtney L."/>
            <person name="Fronick C."/>
            <person name="O'Laughlin M."/>
            <person name="Godfrey J."/>
            <person name="Wilson R.M."/>
            <person name="Miner T."/>
            <person name="Farmer C."/>
            <person name="Delehaunty K."/>
            <person name="Cordes M."/>
            <person name="Minx P."/>
            <person name="Tomlinson C."/>
            <person name="Chen J."/>
            <person name="Wollam A."/>
            <person name="Pepin K.H."/>
            <person name="Bhonagiri V."/>
            <person name="Zhang X."/>
            <person name="Suruliraj S."/>
            <person name="Warren W."/>
            <person name="Mitreva M."/>
            <person name="Mardis E.R."/>
            <person name="Wilson R.K."/>
        </authorList>
    </citation>
    <scope>NUCLEOTIDE SEQUENCE [LARGE SCALE GENOMIC DNA]</scope>
    <source>
        <strain evidence="1 2">F0037</strain>
    </source>
</reference>
<dbReference type="EMBL" id="AMEQ01000029">
    <property type="protein sequence ID" value="EKY01165.1"/>
    <property type="molecule type" value="Genomic_DNA"/>
</dbReference>
<comment type="caution">
    <text evidence="1">The sequence shown here is derived from an EMBL/GenBank/DDBJ whole genome shotgun (WGS) entry which is preliminary data.</text>
</comment>